<feature type="domain" description="U3 small nucleolar RNA-associated protein 20 C-terminal" evidence="3">
    <location>
        <begin position="696"/>
        <end position="871"/>
    </location>
</feature>
<keyword evidence="1" id="KW-0175">Coiled coil</keyword>
<accession>A0AAV5VFD6</accession>
<dbReference type="PANTHER" id="PTHR17695">
    <property type="entry name" value="SMALL SUBUNIT PROCESSOME COMPONENT 20 HOMOLOG"/>
    <property type="match status" value="1"/>
</dbReference>
<dbReference type="GO" id="GO:0030686">
    <property type="term" value="C:90S preribosome"/>
    <property type="evidence" value="ECO:0007669"/>
    <property type="project" value="TreeGrafter"/>
</dbReference>
<feature type="non-terminal residue" evidence="4">
    <location>
        <position position="1"/>
    </location>
</feature>
<evidence type="ECO:0000259" key="2">
    <source>
        <dbReference type="Pfam" id="PF20416"/>
    </source>
</evidence>
<dbReference type="InterPro" id="IPR046523">
    <property type="entry name" value="UTP20_dom"/>
</dbReference>
<dbReference type="SUPFAM" id="SSF48371">
    <property type="entry name" value="ARM repeat"/>
    <property type="match status" value="1"/>
</dbReference>
<protein>
    <recommendedName>
        <fullName evidence="6">HEAT repeat-containing protein 1</fullName>
    </recommendedName>
</protein>
<evidence type="ECO:0008006" key="6">
    <source>
        <dbReference type="Google" id="ProtNLM"/>
    </source>
</evidence>
<dbReference type="Pfam" id="PF20416">
    <property type="entry name" value="UTP20"/>
    <property type="match status" value="1"/>
</dbReference>
<dbReference type="PANTHER" id="PTHR17695:SF11">
    <property type="entry name" value="SMALL SUBUNIT PROCESSOME COMPONENT 20 HOMOLOG"/>
    <property type="match status" value="1"/>
</dbReference>
<dbReference type="InterPro" id="IPR052575">
    <property type="entry name" value="SSU_processome_comp_20"/>
</dbReference>
<organism evidence="4 5">
    <name type="scientific">Pristionchus fissidentatus</name>
    <dbReference type="NCBI Taxonomy" id="1538716"/>
    <lineage>
        <taxon>Eukaryota</taxon>
        <taxon>Metazoa</taxon>
        <taxon>Ecdysozoa</taxon>
        <taxon>Nematoda</taxon>
        <taxon>Chromadorea</taxon>
        <taxon>Rhabditida</taxon>
        <taxon>Rhabditina</taxon>
        <taxon>Diplogasteromorpha</taxon>
        <taxon>Diplogasteroidea</taxon>
        <taxon>Neodiplogasteridae</taxon>
        <taxon>Pristionchus</taxon>
    </lineage>
</organism>
<dbReference type="InterPro" id="IPR016024">
    <property type="entry name" value="ARM-type_fold"/>
</dbReference>
<dbReference type="EMBL" id="BTSY01000002">
    <property type="protein sequence ID" value="GMT16599.1"/>
    <property type="molecule type" value="Genomic_DNA"/>
</dbReference>
<feature type="coiled-coil region" evidence="1">
    <location>
        <begin position="321"/>
        <end position="348"/>
    </location>
</feature>
<comment type="caution">
    <text evidence="4">The sequence shown here is derived from an EMBL/GenBank/DDBJ whole genome shotgun (WGS) entry which is preliminary data.</text>
</comment>
<gene>
    <name evidence="4" type="ORF">PFISCL1PPCAC_7896</name>
</gene>
<feature type="domain" description="U3 small nucleolar RNA-associated protein 20" evidence="2">
    <location>
        <begin position="104"/>
        <end position="320"/>
    </location>
</feature>
<sequence>SVLAALSDEALRLLTAILSKAEWKKYFARFDYWMRKLNGAEQRKPIVRVMVAIVEAFHFDISDEESTTVRKKVLSHLIPSLKKCIDSKEASTIHKRAGSKQYYSENDDIQRAPVALATAKLLQKLPQAIMDEHLHSIVLKMAQLLGSHSDRVRAVARKTLTSIAVALGSKYLPFIMKELKLILTRGFKVCYINYGVHSLLVDMEGAIGHGDIGSAVDEVVESCCEDLFGLVAEEKEVGAIRSATVEAKHSKSLDTLMQLGRFVSSSALGRLISPLEKWLDDKPTAHTHKVVGSALKEIAVGLKRNEGIDHRQLLIYVHHQMVTNLEKIREKEDEWERLEQEEEEKARNPESCLIIVKENRILLMTSFLVQGHAPVLLEFALHLLSACLGAVSWKESGDAERLEPFLDLVGQSLALKYDKVATNGLRCLLLLFPRELPSLQSRLKSISDRLFALLSTYAGFVSGKGSAALLNQMIFKSFAAMIKVSKENVVGGKRIEILLSFIHSDLLETHKQATAFTLLKAIVQREIRHPELKTIIRRVEELSVQAEIDYVRAHCRQLLLLFIGSHPDGMKVEDHISFLLAQLTYEMEDGRLSALDTLHALFNSLVQSALDPVALTCIIRLASRIVSEPNEKGKAMAALAMRRLLANVSDARRNDGFLAAMGWLGAEKDGIKAAGACLLLQFCLMEGGGAKEETDRERMRTAVGAIADSLSSSSPSDITSRTAILLLDALSAIVGVLGREGVVGAEKAVAKAYEVMSTWMRSKVIETRKSCCVLMGNLLTLGHNELTPAGWSLFECAVWPMSGKGAMSGEIAPLVMRNVLATVERLAEEEVNRACEKLSKIARHEIVNAPNELIKRSSCFKIGAAMALKMEE</sequence>
<evidence type="ECO:0000259" key="3">
    <source>
        <dbReference type="Pfam" id="PF23099"/>
    </source>
</evidence>
<reference evidence="4" key="1">
    <citation type="submission" date="2023-10" db="EMBL/GenBank/DDBJ databases">
        <title>Genome assembly of Pristionchus species.</title>
        <authorList>
            <person name="Yoshida K."/>
            <person name="Sommer R.J."/>
        </authorList>
    </citation>
    <scope>NUCLEOTIDE SEQUENCE</scope>
    <source>
        <strain evidence="4">RS5133</strain>
    </source>
</reference>
<name>A0AAV5VFD6_9BILA</name>
<evidence type="ECO:0000313" key="5">
    <source>
        <dbReference type="Proteomes" id="UP001432322"/>
    </source>
</evidence>
<dbReference type="GO" id="GO:0032040">
    <property type="term" value="C:small-subunit processome"/>
    <property type="evidence" value="ECO:0007669"/>
    <property type="project" value="TreeGrafter"/>
</dbReference>
<dbReference type="Gene3D" id="1.25.10.10">
    <property type="entry name" value="Leucine-rich Repeat Variant"/>
    <property type="match status" value="2"/>
</dbReference>
<dbReference type="Proteomes" id="UP001432322">
    <property type="component" value="Unassembled WGS sequence"/>
</dbReference>
<dbReference type="AlphaFoldDB" id="A0AAV5VFD6"/>
<dbReference type="InterPro" id="IPR011989">
    <property type="entry name" value="ARM-like"/>
</dbReference>
<keyword evidence="5" id="KW-1185">Reference proteome</keyword>
<dbReference type="InterPro" id="IPR057525">
    <property type="entry name" value="UTP20_C"/>
</dbReference>
<evidence type="ECO:0000256" key="1">
    <source>
        <dbReference type="SAM" id="Coils"/>
    </source>
</evidence>
<dbReference type="Pfam" id="PF23099">
    <property type="entry name" value="UTP20_C"/>
    <property type="match status" value="1"/>
</dbReference>
<evidence type="ECO:0000313" key="4">
    <source>
        <dbReference type="EMBL" id="GMT16599.1"/>
    </source>
</evidence>
<proteinExistence type="predicted"/>